<evidence type="ECO:0000313" key="4">
    <source>
        <dbReference type="Proteomes" id="UP000838878"/>
    </source>
</evidence>
<dbReference type="Proteomes" id="UP000838878">
    <property type="component" value="Chromosome 7"/>
</dbReference>
<keyword evidence="4" id="KW-1185">Reference proteome</keyword>
<feature type="region of interest" description="Disordered" evidence="1">
    <location>
        <begin position="1"/>
        <end position="23"/>
    </location>
</feature>
<organism evidence="3 4">
    <name type="scientific">Brenthis ino</name>
    <name type="common">lesser marbled fritillary</name>
    <dbReference type="NCBI Taxonomy" id="405034"/>
    <lineage>
        <taxon>Eukaryota</taxon>
        <taxon>Metazoa</taxon>
        <taxon>Ecdysozoa</taxon>
        <taxon>Arthropoda</taxon>
        <taxon>Hexapoda</taxon>
        <taxon>Insecta</taxon>
        <taxon>Pterygota</taxon>
        <taxon>Neoptera</taxon>
        <taxon>Endopterygota</taxon>
        <taxon>Lepidoptera</taxon>
        <taxon>Glossata</taxon>
        <taxon>Ditrysia</taxon>
        <taxon>Papilionoidea</taxon>
        <taxon>Nymphalidae</taxon>
        <taxon>Heliconiinae</taxon>
        <taxon>Argynnini</taxon>
        <taxon>Brenthis</taxon>
    </lineage>
</organism>
<protein>
    <submittedName>
        <fullName evidence="3">Uncharacterized protein</fullName>
    </submittedName>
</protein>
<dbReference type="InterPro" id="IPR029162">
    <property type="entry name" value="InaF-motif"/>
</dbReference>
<name>A0A8J9YF34_9NEOP</name>
<feature type="non-terminal residue" evidence="3">
    <location>
        <position position="160"/>
    </location>
</feature>
<keyword evidence="2" id="KW-0472">Membrane</keyword>
<dbReference type="AlphaFoldDB" id="A0A8J9YF34"/>
<evidence type="ECO:0000256" key="2">
    <source>
        <dbReference type="SAM" id="Phobius"/>
    </source>
</evidence>
<keyword evidence="2" id="KW-1133">Transmembrane helix</keyword>
<feature type="transmembrane region" description="Helical" evidence="2">
    <location>
        <begin position="38"/>
        <end position="58"/>
    </location>
</feature>
<dbReference type="OrthoDB" id="8113027at2759"/>
<proteinExistence type="predicted"/>
<reference evidence="3" key="1">
    <citation type="submission" date="2021-12" db="EMBL/GenBank/DDBJ databases">
        <authorList>
            <person name="Martin H S."/>
        </authorList>
    </citation>
    <scope>NUCLEOTIDE SEQUENCE</scope>
</reference>
<dbReference type="PANTHER" id="PTHR34929:SF1">
    <property type="entry name" value="INAF MOTIF CONTAINING 2"/>
    <property type="match status" value="1"/>
</dbReference>
<feature type="region of interest" description="Disordered" evidence="1">
    <location>
        <begin position="135"/>
        <end position="160"/>
    </location>
</feature>
<evidence type="ECO:0000256" key="1">
    <source>
        <dbReference type="SAM" id="MobiDB-lite"/>
    </source>
</evidence>
<dbReference type="PANTHER" id="PTHR34929">
    <property type="entry name" value="ZGC:153157"/>
    <property type="match status" value="1"/>
</dbReference>
<evidence type="ECO:0000313" key="3">
    <source>
        <dbReference type="EMBL" id="CAH0728474.1"/>
    </source>
</evidence>
<sequence>MSGSAQEGDGASVEAGPTPSQDLYREKPASTVVRVLTVLAYLLSVSLAAILLSVYYICVWKSPDLPLNESYEMLSARRGDHHDYHPALTLDSSPYNHIGGSNTPVNETTTPPILDSYDSVTKTNDTVEPTFYFNENSTLLNPSNDNETSTTETFNETTVT</sequence>
<feature type="compositionally biased region" description="Low complexity" evidence="1">
    <location>
        <begin position="144"/>
        <end position="160"/>
    </location>
</feature>
<keyword evidence="2" id="KW-0812">Transmembrane</keyword>
<accession>A0A8J9YF34</accession>
<dbReference type="Pfam" id="PF15018">
    <property type="entry name" value="InaF-motif"/>
    <property type="match status" value="1"/>
</dbReference>
<gene>
    <name evidence="3" type="ORF">BINO364_LOCUS13684</name>
</gene>
<dbReference type="EMBL" id="OV170227">
    <property type="protein sequence ID" value="CAH0728474.1"/>
    <property type="molecule type" value="Genomic_DNA"/>
</dbReference>